<comment type="caution">
    <text evidence="2">The sequence shown here is derived from an EMBL/GenBank/DDBJ whole genome shotgun (WGS) entry which is preliminary data.</text>
</comment>
<sequence>MRSQLITLCALFLIFTIAFGSPLDLEAREAKEKSKAKTLKAKKAGKKQATYAIAHMVLDKKGLKDAVDHGANAVEIDIAAFKEGWWADHDTKGKSWGDKLEDLLGEIAKKYTKQIAFVWLDFKASGGNGVVDTNKCKAKEKCSVESLHKIVQKTLGKAGVNTLYGFFQDKSVKGHTMKYFSKNLKAGEAIVLSGEEDKVLKTFGKSVPAGKRVLDYGYTELSKGFGSLKCNEKDYKTCAGLRNASKARDKGKLKRVFGWTANHSDGQFVNAMLDKAKVDGIIYGFQKTRYYDHKESKQAAKNILDNVKRSKNRYMATWKDKPW</sequence>
<dbReference type="InterPro" id="IPR017946">
    <property type="entry name" value="PLC-like_Pdiesterase_TIM-brl"/>
</dbReference>
<keyword evidence="1" id="KW-0732">Signal</keyword>
<dbReference type="AlphaFoldDB" id="A0A2B7YB44"/>
<dbReference type="Proteomes" id="UP000223968">
    <property type="component" value="Unassembled WGS sequence"/>
</dbReference>
<evidence type="ECO:0000313" key="2">
    <source>
        <dbReference type="EMBL" id="PGH18092.1"/>
    </source>
</evidence>
<dbReference type="GO" id="GO:0006629">
    <property type="term" value="P:lipid metabolic process"/>
    <property type="evidence" value="ECO:0007669"/>
    <property type="project" value="InterPro"/>
</dbReference>
<name>A0A2B7YB44_9EURO</name>
<dbReference type="EMBL" id="PDNB01000006">
    <property type="protein sequence ID" value="PGH18092.1"/>
    <property type="molecule type" value="Genomic_DNA"/>
</dbReference>
<reference evidence="2 3" key="1">
    <citation type="submission" date="2017-10" db="EMBL/GenBank/DDBJ databases">
        <title>Comparative genomics in systemic dimorphic fungi from Ajellomycetaceae.</title>
        <authorList>
            <person name="Munoz J.F."/>
            <person name="Mcewen J.G."/>
            <person name="Clay O.K."/>
            <person name="Cuomo C.A."/>
        </authorList>
    </citation>
    <scope>NUCLEOTIDE SEQUENCE [LARGE SCALE GENOMIC DNA]</scope>
    <source>
        <strain evidence="2 3">UAMH5409</strain>
    </source>
</reference>
<keyword evidence="3" id="KW-1185">Reference proteome</keyword>
<feature type="signal peptide" evidence="1">
    <location>
        <begin position="1"/>
        <end position="20"/>
    </location>
</feature>
<dbReference type="Gene3D" id="3.20.20.190">
    <property type="entry name" value="Phosphatidylinositol (PI) phosphodiesterase"/>
    <property type="match status" value="1"/>
</dbReference>
<feature type="chain" id="PRO_5012654248" description="Phospholipase D" evidence="1">
    <location>
        <begin position="21"/>
        <end position="323"/>
    </location>
</feature>
<protein>
    <recommendedName>
        <fullName evidence="4">Phospholipase D</fullName>
    </recommendedName>
</protein>
<dbReference type="GO" id="GO:0008081">
    <property type="term" value="F:phosphoric diester hydrolase activity"/>
    <property type="evidence" value="ECO:0007669"/>
    <property type="project" value="InterPro"/>
</dbReference>
<proteinExistence type="predicted"/>
<evidence type="ECO:0000256" key="1">
    <source>
        <dbReference type="SAM" id="SignalP"/>
    </source>
</evidence>
<evidence type="ECO:0008006" key="4">
    <source>
        <dbReference type="Google" id="ProtNLM"/>
    </source>
</evidence>
<dbReference type="OrthoDB" id="4907280at2759"/>
<evidence type="ECO:0000313" key="3">
    <source>
        <dbReference type="Proteomes" id="UP000223968"/>
    </source>
</evidence>
<gene>
    <name evidence="2" type="ORF">AJ79_00720</name>
</gene>
<accession>A0A2B7YB44</accession>
<organism evidence="2 3">
    <name type="scientific">Helicocarpus griseus UAMH5409</name>
    <dbReference type="NCBI Taxonomy" id="1447875"/>
    <lineage>
        <taxon>Eukaryota</taxon>
        <taxon>Fungi</taxon>
        <taxon>Dikarya</taxon>
        <taxon>Ascomycota</taxon>
        <taxon>Pezizomycotina</taxon>
        <taxon>Eurotiomycetes</taxon>
        <taxon>Eurotiomycetidae</taxon>
        <taxon>Onygenales</taxon>
        <taxon>Ajellomycetaceae</taxon>
        <taxon>Helicocarpus</taxon>
    </lineage>
</organism>